<accession>A0ABU6W436</accession>
<organism evidence="1 2">
    <name type="scientific">Stylosanthes scabra</name>
    <dbReference type="NCBI Taxonomy" id="79078"/>
    <lineage>
        <taxon>Eukaryota</taxon>
        <taxon>Viridiplantae</taxon>
        <taxon>Streptophyta</taxon>
        <taxon>Embryophyta</taxon>
        <taxon>Tracheophyta</taxon>
        <taxon>Spermatophyta</taxon>
        <taxon>Magnoliopsida</taxon>
        <taxon>eudicotyledons</taxon>
        <taxon>Gunneridae</taxon>
        <taxon>Pentapetalae</taxon>
        <taxon>rosids</taxon>
        <taxon>fabids</taxon>
        <taxon>Fabales</taxon>
        <taxon>Fabaceae</taxon>
        <taxon>Papilionoideae</taxon>
        <taxon>50 kb inversion clade</taxon>
        <taxon>dalbergioids sensu lato</taxon>
        <taxon>Dalbergieae</taxon>
        <taxon>Pterocarpus clade</taxon>
        <taxon>Stylosanthes</taxon>
    </lineage>
</organism>
<evidence type="ECO:0000313" key="2">
    <source>
        <dbReference type="Proteomes" id="UP001341840"/>
    </source>
</evidence>
<protein>
    <recommendedName>
        <fullName evidence="3">DUF4283 domain-containing protein</fullName>
    </recommendedName>
</protein>
<keyword evidence="2" id="KW-1185">Reference proteome</keyword>
<gene>
    <name evidence="1" type="ORF">PIB30_006099</name>
</gene>
<reference evidence="1 2" key="1">
    <citation type="journal article" date="2023" name="Plants (Basel)">
        <title>Bridging the Gap: Combining Genomics and Transcriptomics Approaches to Understand Stylosanthes scabra, an Orphan Legume from the Brazilian Caatinga.</title>
        <authorList>
            <person name="Ferreira-Neto J.R.C."/>
            <person name="da Silva M.D."/>
            <person name="Binneck E."/>
            <person name="de Melo N.F."/>
            <person name="da Silva R.H."/>
            <person name="de Melo A.L.T.M."/>
            <person name="Pandolfi V."/>
            <person name="Bustamante F.O."/>
            <person name="Brasileiro-Vidal A.C."/>
            <person name="Benko-Iseppon A.M."/>
        </authorList>
    </citation>
    <scope>NUCLEOTIDE SEQUENCE [LARGE SCALE GENOMIC DNA]</scope>
    <source>
        <tissue evidence="1">Leaves</tissue>
    </source>
</reference>
<dbReference type="EMBL" id="JASCZI010181255">
    <property type="protein sequence ID" value="MED6179982.1"/>
    <property type="molecule type" value="Genomic_DNA"/>
</dbReference>
<sequence>MCDQMECTDGKEDGAHGAMVKNVLFERKSIKVKTDPTQADLLKRSVVAESINTIQFGWIKEHIAKKWEGPGAVECRDLGLFKCILTFESVEASDIALESTDLQSIFFEIRSQWGFTLTRSKRIWLEVVGVSVHLWLEDTFMKIGKLWGKPIMMDELTDYYLLYTCAIILIYYYEWEKIREWVILEDGKNKFKVYVKEFGREMYSAQVHLGICHEESLCREGSVG</sequence>
<comment type="caution">
    <text evidence="1">The sequence shown here is derived from an EMBL/GenBank/DDBJ whole genome shotgun (WGS) entry which is preliminary data.</text>
</comment>
<evidence type="ECO:0000313" key="1">
    <source>
        <dbReference type="EMBL" id="MED6179982.1"/>
    </source>
</evidence>
<dbReference type="Proteomes" id="UP001341840">
    <property type="component" value="Unassembled WGS sequence"/>
</dbReference>
<proteinExistence type="predicted"/>
<evidence type="ECO:0008006" key="3">
    <source>
        <dbReference type="Google" id="ProtNLM"/>
    </source>
</evidence>
<name>A0ABU6W436_9FABA</name>